<dbReference type="GO" id="GO:0005524">
    <property type="term" value="F:ATP binding"/>
    <property type="evidence" value="ECO:0007669"/>
    <property type="project" value="UniProtKB-UniRule"/>
</dbReference>
<dbReference type="PROSITE" id="PS50011">
    <property type="entry name" value="PROTEIN_KINASE_DOM"/>
    <property type="match status" value="1"/>
</dbReference>
<organism evidence="9 10">
    <name type="scientific">Niveomyces insectorum RCEF 264</name>
    <dbReference type="NCBI Taxonomy" id="1081102"/>
    <lineage>
        <taxon>Eukaryota</taxon>
        <taxon>Fungi</taxon>
        <taxon>Dikarya</taxon>
        <taxon>Ascomycota</taxon>
        <taxon>Pezizomycotina</taxon>
        <taxon>Sordariomycetes</taxon>
        <taxon>Hypocreomycetidae</taxon>
        <taxon>Hypocreales</taxon>
        <taxon>Cordycipitaceae</taxon>
        <taxon>Niveomyces</taxon>
    </lineage>
</organism>
<protein>
    <submittedName>
        <fullName evidence="9">Checkpoint protein kinase</fullName>
    </submittedName>
</protein>
<evidence type="ECO:0000313" key="9">
    <source>
        <dbReference type="EMBL" id="OAA65444.1"/>
    </source>
</evidence>
<dbReference type="InterPro" id="IPR011009">
    <property type="entry name" value="Kinase-like_dom_sf"/>
</dbReference>
<feature type="compositionally biased region" description="Low complexity" evidence="7">
    <location>
        <begin position="588"/>
        <end position="607"/>
    </location>
</feature>
<gene>
    <name evidence="9" type="ORF">SPI_02231</name>
</gene>
<feature type="compositionally biased region" description="Low complexity" evidence="7">
    <location>
        <begin position="100"/>
        <end position="122"/>
    </location>
</feature>
<dbReference type="GO" id="GO:0004674">
    <property type="term" value="F:protein serine/threonine kinase activity"/>
    <property type="evidence" value="ECO:0007669"/>
    <property type="project" value="UniProtKB-KW"/>
</dbReference>
<name>A0A167XV44_9HYPO</name>
<proteinExistence type="predicted"/>
<sequence>MATASPTPLGQGSHFTSLGRRTSARQALRRPPSRSQMGPTPVAVAPAGSKRSSTAATGADSAHQPPNAYSTLHDSSDDEMPIPMKLSALTKALLNDGVPTSSNGATAAGTAGASSSSGPALTTRRRSALNRSTSSAAGAESDNQQHDRPAVRQTRRHVRAASSLQQAASGTHGTAAPQQPTAARSTSPPPSALLSGESSPAPRKRVVRLSATTPAGGMVVQPPLRRSLSASKHANSRRAAGAAGAPEKAAAANATTDEKGTSQSDELPATSSAALLSGPVAPGQHAEAASAAMPQQPSAPSTSYAAETVNTTPANGVRRVQIVVGSSAGRSSSSRHPAARLSASSSALRSSRQTEATGDHHSDDAAYMPNKTPASSFHPSQHAESALHSFGGSASSGSALAHSGSQEAAEQQQQQLLQTAPPSSMRIKRLGKVLGGGFLSGPARRGRRRTSDEEGDGNSPDDMLQQQDQYQQHQDHEGDALVSSQDNALYGSAVQSGSQEAGGARSGTRSPYYGSYGRDYAATGSPVSGKSASAQRAGSLRSRASKADFAPQYEPQQQQTHEQQEPLRRRSIHREDAAAASSPPPPAKAITSVAAAAAPARPNLPSAHDQENEAPSYYVRPAKPNVGSVGVTSVTYDNDQARNNRPLRAALQPTAAKAPVSTSNPAAPSAAAAAGTAAPYVSPERKILAAISRNTPHRPAPPPPPPKMSVLETATAATAGAAATAQANKKPRVLLKVNGRSYQRVDCVGRGGSGKVYKVTAENGKMFAMKRVSLENADDSTVRGYLGEIDLLKKLSGVDRVIQLFDFEMNKEKQMLSLLMELGELDLYSLLRMRQAPESAKLDPVFVRYYWKEMLECLQAVHAHDIVHSDLKPANFVLVKGRLKLIDFGIANAIQTEMTVNVHRETQNGTPNYMSPESLMDAQQYAFTAHHNSSSGSNGSNNPGGFFLGAKATAGGTAKLMKLGKPSDIWSLGCILYQMVYGLPPFGHISHQMARCQAIITWAHAIEFPARGLGGVAVPPSLLATMRRCLTREQHLRPTCTELLAPTDAFLYPESQPPAPPSTGLHTDGNTMPITEELLGRIIQSVVTRCRERLPTEGEMLAAWPAAYWASVRRAVREEK</sequence>
<dbReference type="InterPro" id="IPR008271">
    <property type="entry name" value="Ser/Thr_kinase_AS"/>
</dbReference>
<dbReference type="Proteomes" id="UP000076874">
    <property type="component" value="Unassembled WGS sequence"/>
</dbReference>
<dbReference type="OrthoDB" id="20524at2759"/>
<dbReference type="STRING" id="1081102.A0A167XV44"/>
<feature type="region of interest" description="Disordered" evidence="7">
    <location>
        <begin position="493"/>
        <end position="613"/>
    </location>
</feature>
<keyword evidence="4 9" id="KW-0418">Kinase</keyword>
<dbReference type="GO" id="GO:0000776">
    <property type="term" value="C:kinetochore"/>
    <property type="evidence" value="ECO:0007669"/>
    <property type="project" value="TreeGrafter"/>
</dbReference>
<dbReference type="SUPFAM" id="SSF56112">
    <property type="entry name" value="Protein kinase-like (PK-like)"/>
    <property type="match status" value="1"/>
</dbReference>
<evidence type="ECO:0000256" key="1">
    <source>
        <dbReference type="ARBA" id="ARBA00022527"/>
    </source>
</evidence>
<dbReference type="GO" id="GO:0004712">
    <property type="term" value="F:protein serine/threonine/tyrosine kinase activity"/>
    <property type="evidence" value="ECO:0007669"/>
    <property type="project" value="TreeGrafter"/>
</dbReference>
<dbReference type="Gene3D" id="3.30.200.20">
    <property type="entry name" value="Phosphorylase Kinase, domain 1"/>
    <property type="match status" value="1"/>
</dbReference>
<feature type="domain" description="Protein kinase" evidence="8">
    <location>
        <begin position="742"/>
        <end position="1051"/>
    </location>
</feature>
<evidence type="ECO:0000256" key="2">
    <source>
        <dbReference type="ARBA" id="ARBA00022679"/>
    </source>
</evidence>
<keyword evidence="2" id="KW-0808">Transferase</keyword>
<keyword evidence="10" id="KW-1185">Reference proteome</keyword>
<dbReference type="PROSITE" id="PS00107">
    <property type="entry name" value="PROTEIN_KINASE_ATP"/>
    <property type="match status" value="1"/>
</dbReference>
<dbReference type="SMART" id="SM00220">
    <property type="entry name" value="S_TKc"/>
    <property type="match status" value="1"/>
</dbReference>
<feature type="compositionally biased region" description="Low complexity" evidence="7">
    <location>
        <begin position="237"/>
        <end position="254"/>
    </location>
</feature>
<dbReference type="EMBL" id="AZHD01000003">
    <property type="protein sequence ID" value="OAA65444.1"/>
    <property type="molecule type" value="Genomic_DNA"/>
</dbReference>
<dbReference type="PANTHER" id="PTHR22974">
    <property type="entry name" value="MIXED LINEAGE PROTEIN KINASE"/>
    <property type="match status" value="1"/>
</dbReference>
<dbReference type="FunFam" id="3.30.200.20:FF:000131">
    <property type="entry name" value="Dual specificity protein kinase TTK"/>
    <property type="match status" value="1"/>
</dbReference>
<evidence type="ECO:0000313" key="10">
    <source>
        <dbReference type="Proteomes" id="UP000076874"/>
    </source>
</evidence>
<feature type="compositionally biased region" description="Low complexity" evidence="7">
    <location>
        <begin position="284"/>
        <end position="301"/>
    </location>
</feature>
<feature type="compositionally biased region" description="Low complexity" evidence="7">
    <location>
        <begin position="386"/>
        <end position="418"/>
    </location>
</feature>
<evidence type="ECO:0000256" key="5">
    <source>
        <dbReference type="ARBA" id="ARBA00022840"/>
    </source>
</evidence>
<dbReference type="GO" id="GO:0034501">
    <property type="term" value="P:protein localization to kinetochore"/>
    <property type="evidence" value="ECO:0007669"/>
    <property type="project" value="TreeGrafter"/>
</dbReference>
<dbReference type="InterPro" id="IPR017441">
    <property type="entry name" value="Protein_kinase_ATP_BS"/>
</dbReference>
<feature type="compositionally biased region" description="Low complexity" evidence="7">
    <location>
        <begin position="551"/>
        <end position="561"/>
    </location>
</feature>
<dbReference type="AlphaFoldDB" id="A0A167XV44"/>
<feature type="region of interest" description="Disordered" evidence="7">
    <location>
        <begin position="1"/>
        <end position="305"/>
    </location>
</feature>
<dbReference type="GO" id="GO:0005634">
    <property type="term" value="C:nucleus"/>
    <property type="evidence" value="ECO:0007669"/>
    <property type="project" value="TreeGrafter"/>
</dbReference>
<dbReference type="PANTHER" id="PTHR22974:SF21">
    <property type="entry name" value="DUAL SPECIFICITY PROTEIN KINASE TTK"/>
    <property type="match status" value="1"/>
</dbReference>
<feature type="region of interest" description="Disordered" evidence="7">
    <location>
        <begin position="326"/>
        <end position="480"/>
    </location>
</feature>
<feature type="compositionally biased region" description="Polar residues" evidence="7">
    <location>
        <begin position="1"/>
        <end position="20"/>
    </location>
</feature>
<dbReference type="Pfam" id="PF00069">
    <property type="entry name" value="Pkinase"/>
    <property type="match status" value="2"/>
</dbReference>
<accession>A0A167XV44</accession>
<feature type="compositionally biased region" description="Polar residues" evidence="7">
    <location>
        <begin position="372"/>
        <end position="383"/>
    </location>
</feature>
<feature type="compositionally biased region" description="Low complexity" evidence="7">
    <location>
        <begin position="326"/>
        <end position="351"/>
    </location>
</feature>
<dbReference type="InterPro" id="IPR027084">
    <property type="entry name" value="Mps1_cat"/>
</dbReference>
<dbReference type="GO" id="GO:0033316">
    <property type="term" value="P:meiotic spindle assembly checkpoint signaling"/>
    <property type="evidence" value="ECO:0007669"/>
    <property type="project" value="TreeGrafter"/>
</dbReference>
<evidence type="ECO:0000256" key="6">
    <source>
        <dbReference type="PROSITE-ProRule" id="PRU10141"/>
    </source>
</evidence>
<feature type="compositionally biased region" description="Polar residues" evidence="7">
    <location>
        <begin position="261"/>
        <end position="274"/>
    </location>
</feature>
<evidence type="ECO:0000259" key="8">
    <source>
        <dbReference type="PROSITE" id="PS50011"/>
    </source>
</evidence>
<dbReference type="Gene3D" id="1.10.510.10">
    <property type="entry name" value="Transferase(Phosphotransferase) domain 1"/>
    <property type="match status" value="1"/>
</dbReference>
<keyword evidence="1" id="KW-0723">Serine/threonine-protein kinase</keyword>
<feature type="compositionally biased region" description="Basic and acidic residues" evidence="7">
    <location>
        <begin position="562"/>
        <end position="577"/>
    </location>
</feature>
<evidence type="ECO:0000256" key="4">
    <source>
        <dbReference type="ARBA" id="ARBA00022777"/>
    </source>
</evidence>
<comment type="caution">
    <text evidence="9">The sequence shown here is derived from an EMBL/GenBank/DDBJ whole genome shotgun (WGS) entry which is preliminary data.</text>
</comment>
<feature type="binding site" evidence="6">
    <location>
        <position position="770"/>
    </location>
    <ligand>
        <name>ATP</name>
        <dbReference type="ChEBI" id="CHEBI:30616"/>
    </ligand>
</feature>
<feature type="compositionally biased region" description="Polar residues" evidence="7">
    <location>
        <begin position="525"/>
        <end position="536"/>
    </location>
</feature>
<keyword evidence="3 6" id="KW-0547">Nucleotide-binding</keyword>
<dbReference type="CDD" id="cd14131">
    <property type="entry name" value="PKc_Mps1"/>
    <property type="match status" value="1"/>
</dbReference>
<reference evidence="9 10" key="1">
    <citation type="journal article" date="2016" name="Genome Biol. Evol.">
        <title>Divergent and convergent evolution of fungal pathogenicity.</title>
        <authorList>
            <person name="Shang Y."/>
            <person name="Xiao G."/>
            <person name="Zheng P."/>
            <person name="Cen K."/>
            <person name="Zhan S."/>
            <person name="Wang C."/>
        </authorList>
    </citation>
    <scope>NUCLEOTIDE SEQUENCE [LARGE SCALE GENOMIC DNA]</scope>
    <source>
        <strain evidence="9 10">RCEF 264</strain>
    </source>
</reference>
<evidence type="ECO:0000256" key="7">
    <source>
        <dbReference type="SAM" id="MobiDB-lite"/>
    </source>
</evidence>
<dbReference type="GO" id="GO:0098813">
    <property type="term" value="P:nuclear chromosome segregation"/>
    <property type="evidence" value="ECO:0007669"/>
    <property type="project" value="UniProtKB-ARBA"/>
</dbReference>
<dbReference type="InterPro" id="IPR000719">
    <property type="entry name" value="Prot_kinase_dom"/>
</dbReference>
<dbReference type="PROSITE" id="PS00108">
    <property type="entry name" value="PROTEIN_KINASE_ST"/>
    <property type="match status" value="1"/>
</dbReference>
<evidence type="ECO:0000256" key="3">
    <source>
        <dbReference type="ARBA" id="ARBA00022741"/>
    </source>
</evidence>
<dbReference type="GO" id="GO:0007094">
    <property type="term" value="P:mitotic spindle assembly checkpoint signaling"/>
    <property type="evidence" value="ECO:0007669"/>
    <property type="project" value="TreeGrafter"/>
</dbReference>
<feature type="compositionally biased region" description="Polar residues" evidence="7">
    <location>
        <begin position="162"/>
        <end position="179"/>
    </location>
</feature>
<keyword evidence="5 6" id="KW-0067">ATP-binding</keyword>